<dbReference type="PANTHER" id="PTHR44329">
    <property type="entry name" value="SERINE/THREONINE-PROTEIN KINASE TNNI3K-RELATED"/>
    <property type="match status" value="1"/>
</dbReference>
<dbReference type="InterPro" id="IPR051681">
    <property type="entry name" value="Ser/Thr_Kinases-Pseudokinases"/>
</dbReference>
<dbReference type="STRING" id="1051891.A0A0C3QMR9"/>
<gene>
    <name evidence="2" type="ORF">M407DRAFT_243091</name>
</gene>
<evidence type="ECO:0000259" key="1">
    <source>
        <dbReference type="PROSITE" id="PS50011"/>
    </source>
</evidence>
<dbReference type="Gene3D" id="1.10.510.10">
    <property type="entry name" value="Transferase(Phosphotransferase) domain 1"/>
    <property type="match status" value="1"/>
</dbReference>
<dbReference type="GO" id="GO:0004674">
    <property type="term" value="F:protein serine/threonine kinase activity"/>
    <property type="evidence" value="ECO:0007669"/>
    <property type="project" value="TreeGrafter"/>
</dbReference>
<dbReference type="EMBL" id="KN822997">
    <property type="protein sequence ID" value="KIO28219.1"/>
    <property type="molecule type" value="Genomic_DNA"/>
</dbReference>
<reference evidence="3" key="2">
    <citation type="submission" date="2015-01" db="EMBL/GenBank/DDBJ databases">
        <title>Evolutionary Origins and Diversification of the Mycorrhizal Mutualists.</title>
        <authorList>
            <consortium name="DOE Joint Genome Institute"/>
            <consortium name="Mycorrhizal Genomics Consortium"/>
            <person name="Kohler A."/>
            <person name="Kuo A."/>
            <person name="Nagy L.G."/>
            <person name="Floudas D."/>
            <person name="Copeland A."/>
            <person name="Barry K.W."/>
            <person name="Cichocki N."/>
            <person name="Veneault-Fourrey C."/>
            <person name="LaButti K."/>
            <person name="Lindquist E.A."/>
            <person name="Lipzen A."/>
            <person name="Lundell T."/>
            <person name="Morin E."/>
            <person name="Murat C."/>
            <person name="Riley R."/>
            <person name="Ohm R."/>
            <person name="Sun H."/>
            <person name="Tunlid A."/>
            <person name="Henrissat B."/>
            <person name="Grigoriev I.V."/>
            <person name="Hibbett D.S."/>
            <person name="Martin F."/>
        </authorList>
    </citation>
    <scope>NUCLEOTIDE SEQUENCE [LARGE SCALE GENOMIC DNA]</scope>
    <source>
        <strain evidence="3">MUT 4182</strain>
    </source>
</reference>
<evidence type="ECO:0000313" key="2">
    <source>
        <dbReference type="EMBL" id="KIO28219.1"/>
    </source>
</evidence>
<dbReference type="InterPro" id="IPR000719">
    <property type="entry name" value="Prot_kinase_dom"/>
</dbReference>
<accession>A0A0C3QMR9</accession>
<evidence type="ECO:0000313" key="3">
    <source>
        <dbReference type="Proteomes" id="UP000054248"/>
    </source>
</evidence>
<name>A0A0C3QMR9_9AGAM</name>
<dbReference type="PIRSF" id="PIRSF000654">
    <property type="entry name" value="Integrin-linked_kinase"/>
    <property type="match status" value="1"/>
</dbReference>
<feature type="domain" description="Protein kinase" evidence="1">
    <location>
        <begin position="1"/>
        <end position="248"/>
    </location>
</feature>
<dbReference type="PROSITE" id="PS50011">
    <property type="entry name" value="PROTEIN_KINASE_DOM"/>
    <property type="match status" value="1"/>
</dbReference>
<dbReference type="Proteomes" id="UP000054248">
    <property type="component" value="Unassembled WGS sequence"/>
</dbReference>
<sequence length="251" mass="27763">MNPGDRAVRGLSKEQRLQRRIRRETLVWEKASHPNVYPYLGYQVTANGETWLVSPWSESGSLHTYLQKNRDMEYKDKLKLLKDAAQGLAYLHNQSHPIAHGDLNPGNILIRIIDKVPTAALCDFGLSRVMNEFEGHSGLTTAGAVTGTIGFSAGELLTEETLPTRMSDVYALAGVILCAMSGERPFYRKKTGAAIILAISRNEQPVTADHPGLPENDPLWALLRQCWSPVPTERPTITQVIAMLEELMGSG</sequence>
<dbReference type="GO" id="GO:0005524">
    <property type="term" value="F:ATP binding"/>
    <property type="evidence" value="ECO:0007669"/>
    <property type="project" value="InterPro"/>
</dbReference>
<proteinExistence type="predicted"/>
<organism evidence="2 3">
    <name type="scientific">Tulasnella calospora MUT 4182</name>
    <dbReference type="NCBI Taxonomy" id="1051891"/>
    <lineage>
        <taxon>Eukaryota</taxon>
        <taxon>Fungi</taxon>
        <taxon>Dikarya</taxon>
        <taxon>Basidiomycota</taxon>
        <taxon>Agaricomycotina</taxon>
        <taxon>Agaricomycetes</taxon>
        <taxon>Cantharellales</taxon>
        <taxon>Tulasnellaceae</taxon>
        <taxon>Tulasnella</taxon>
    </lineage>
</organism>
<dbReference type="OrthoDB" id="346907at2759"/>
<protein>
    <recommendedName>
        <fullName evidence="1">Protein kinase domain-containing protein</fullName>
    </recommendedName>
</protein>
<dbReference type="HOGENOM" id="CLU_000288_7_18_1"/>
<dbReference type="Pfam" id="PF00069">
    <property type="entry name" value="Pkinase"/>
    <property type="match status" value="1"/>
</dbReference>
<dbReference type="AlphaFoldDB" id="A0A0C3QMR9"/>
<reference evidence="2 3" key="1">
    <citation type="submission" date="2014-04" db="EMBL/GenBank/DDBJ databases">
        <authorList>
            <consortium name="DOE Joint Genome Institute"/>
            <person name="Kuo A."/>
            <person name="Girlanda M."/>
            <person name="Perotto S."/>
            <person name="Kohler A."/>
            <person name="Nagy L.G."/>
            <person name="Floudas D."/>
            <person name="Copeland A."/>
            <person name="Barry K.W."/>
            <person name="Cichocki N."/>
            <person name="Veneault-Fourrey C."/>
            <person name="LaButti K."/>
            <person name="Lindquist E.A."/>
            <person name="Lipzen A."/>
            <person name="Lundell T."/>
            <person name="Morin E."/>
            <person name="Murat C."/>
            <person name="Sun H."/>
            <person name="Tunlid A."/>
            <person name="Henrissat B."/>
            <person name="Grigoriev I.V."/>
            <person name="Hibbett D.S."/>
            <person name="Martin F."/>
            <person name="Nordberg H.P."/>
            <person name="Cantor M.N."/>
            <person name="Hua S.X."/>
        </authorList>
    </citation>
    <scope>NUCLEOTIDE SEQUENCE [LARGE SCALE GENOMIC DNA]</scope>
    <source>
        <strain evidence="2 3">MUT 4182</strain>
    </source>
</reference>
<keyword evidence="3" id="KW-1185">Reference proteome</keyword>
<dbReference type="InterPro" id="IPR011009">
    <property type="entry name" value="Kinase-like_dom_sf"/>
</dbReference>
<dbReference type="SUPFAM" id="SSF56112">
    <property type="entry name" value="Protein kinase-like (PK-like)"/>
    <property type="match status" value="1"/>
</dbReference>